<dbReference type="Gene3D" id="2.130.10.10">
    <property type="entry name" value="YVTN repeat-like/Quinoprotein amine dehydrogenase"/>
    <property type="match status" value="4"/>
</dbReference>
<evidence type="ECO:0000256" key="1">
    <source>
        <dbReference type="ARBA" id="ARBA00022729"/>
    </source>
</evidence>
<evidence type="ECO:0000256" key="2">
    <source>
        <dbReference type="SAM" id="SignalP"/>
    </source>
</evidence>
<dbReference type="PANTHER" id="PTHR43739">
    <property type="entry name" value="XYLOGLUCANASE (EUROFUNG)"/>
    <property type="match status" value="1"/>
</dbReference>
<dbReference type="SUPFAM" id="SSF110296">
    <property type="entry name" value="Oligoxyloglucan reducing end-specific cellobiohydrolase"/>
    <property type="match status" value="2"/>
</dbReference>
<feature type="domain" description="Secretion system C-terminal sorting" evidence="3">
    <location>
        <begin position="926"/>
        <end position="998"/>
    </location>
</feature>
<dbReference type="InterPro" id="IPR052025">
    <property type="entry name" value="Xyloglucanase_GH74"/>
</dbReference>
<feature type="chain" id="PRO_5043380535" evidence="2">
    <location>
        <begin position="20"/>
        <end position="999"/>
    </location>
</feature>
<proteinExistence type="predicted"/>
<keyword evidence="1 2" id="KW-0732">Signal</keyword>
<sequence>MKKNYISLILLLFVFTVSAQDYKKMIAAGTYTVQEIQEEAEAYFKIVGTERGKGYKPYKRWEYQALQNMDENGILKTPDFYYKELQDYNRYINQKSSAYRTTVGTWEDLGPTYWNKTSGWNPGVGRITSIAVDQVGAGNPNHIIIGAVSGGVWRTTDRGNTWTVLTDNLTNLNVSALAIHPTNASTYFWGSTGGVIFKSLDSGATWNILADVGNGSVNKILIDPTNTSKMYCSSENGGIFKSTDSGVNWTQIHSEATTGYDVEFKPGNTNVIYATGKQFFKSIDGGSTFTIPQPSLPLWTQENVVGATNWTVGNSNNTGTLSPKTGSSLALFYFPDYSHPVTKLTSQELNLQGATDPKLKFSYTNAQWGSPTFLNELRVYYKTSLVGSWNILATYTNNVTSWSDIELSLPNASSTYYIAFEATNNYGRGTTLDDVSVEDVSLGTVFQDGFELGPNDFGGGPKMMGVSIDDPSVVYVLEASNGIFGGFYRSTDSGETYTKLDHGTNNYFGYSSSANDDRGQAPRDMDIAVNPTNVDEVHIAGILTWKSIDGGDNFNITSQWTLSNAANENIGYCHADVDILEYIDGKLYVGSDGGIFIAEDPSTVNTSYYTDITTGLGIRQFYRIGISQTNPVIVTGGSQDNGTSVMDTSGNWTDWLGADGMESFVDKNNSSILYGTSQNGTLYKSTNGGSTYSWLNRPQDGLGDYKTGNWITPFEQDPLLPGTIYVGYDYVYKSTNGGGTWAEISQDLGGNLNHLKIAPSNSNIMYAADGGVLYKTIDGGATNWITLSGFSGSINSIAIHPTDANRVAIATTDASKVFVSTNGGASWTPYLFDLPNFSARALVWQNNAENGLYLGMNYGVYYIDDSTSNSWQPFSNNLPNVNISELEINTVTNEIYAATYGRGLWKSGLYNPSLNVEEFELNTISLYPNPSSNEVTLSWNKRENVSVKMYNSIGKLIYFAKDRSLIEPLTINISNYESGIYFININTRYGIVTKKLLVN</sequence>
<gene>
    <name evidence="4" type="ORF">ABGB03_03105</name>
</gene>
<dbReference type="SUPFAM" id="SSF50939">
    <property type="entry name" value="Sialidases"/>
    <property type="match status" value="1"/>
</dbReference>
<name>A0AAU7BUK8_9FLAO</name>
<dbReference type="NCBIfam" id="TIGR04183">
    <property type="entry name" value="Por_Secre_tail"/>
    <property type="match status" value="1"/>
</dbReference>
<evidence type="ECO:0000259" key="3">
    <source>
        <dbReference type="Pfam" id="PF18962"/>
    </source>
</evidence>
<dbReference type="EMBL" id="CP157199">
    <property type="protein sequence ID" value="XBG61896.1"/>
    <property type="molecule type" value="Genomic_DNA"/>
</dbReference>
<reference evidence="4" key="1">
    <citation type="submission" date="2024-05" db="EMBL/GenBank/DDBJ databases">
        <title>Pontimicrobium maritimus sp. nov., isolated form sea water.</title>
        <authorList>
            <person name="Muhammad N."/>
            <person name="Vuong T.Q."/>
            <person name="Han H.L."/>
            <person name="Kim S.-G."/>
        </authorList>
    </citation>
    <scope>NUCLEOTIDE SEQUENCE</scope>
    <source>
        <strain evidence="4">SW4</strain>
    </source>
</reference>
<dbReference type="InterPro" id="IPR026444">
    <property type="entry name" value="Secre_tail"/>
</dbReference>
<feature type="signal peptide" evidence="2">
    <location>
        <begin position="1"/>
        <end position="19"/>
    </location>
</feature>
<dbReference type="AlphaFoldDB" id="A0AAU7BUK8"/>
<dbReference type="PANTHER" id="PTHR43739:SF5">
    <property type="entry name" value="EXO-ALPHA-SIALIDASE"/>
    <property type="match status" value="1"/>
</dbReference>
<protein>
    <submittedName>
        <fullName evidence="4">T9SS type A sorting domain-containing protein</fullName>
    </submittedName>
</protein>
<dbReference type="InterPro" id="IPR015943">
    <property type="entry name" value="WD40/YVTN_repeat-like_dom_sf"/>
</dbReference>
<evidence type="ECO:0000313" key="4">
    <source>
        <dbReference type="EMBL" id="XBG61896.1"/>
    </source>
</evidence>
<dbReference type="InterPro" id="IPR036278">
    <property type="entry name" value="Sialidase_sf"/>
</dbReference>
<organism evidence="4">
    <name type="scientific">Pontimicrobium sp. SW4</name>
    <dbReference type="NCBI Taxonomy" id="3153519"/>
    <lineage>
        <taxon>Bacteria</taxon>
        <taxon>Pseudomonadati</taxon>
        <taxon>Bacteroidota</taxon>
        <taxon>Flavobacteriia</taxon>
        <taxon>Flavobacteriales</taxon>
        <taxon>Flavobacteriaceae</taxon>
        <taxon>Pontimicrobium</taxon>
    </lineage>
</organism>
<dbReference type="RefSeq" id="WP_347924751.1">
    <property type="nucleotide sequence ID" value="NZ_CP157199.1"/>
</dbReference>
<accession>A0AAU7BUK8</accession>
<dbReference type="Pfam" id="PF18962">
    <property type="entry name" value="Por_Secre_tail"/>
    <property type="match status" value="1"/>
</dbReference>
<dbReference type="GO" id="GO:0010411">
    <property type="term" value="P:xyloglucan metabolic process"/>
    <property type="evidence" value="ECO:0007669"/>
    <property type="project" value="TreeGrafter"/>
</dbReference>